<feature type="signal peptide" evidence="1">
    <location>
        <begin position="1"/>
        <end position="24"/>
    </location>
</feature>
<reference evidence="2" key="1">
    <citation type="submission" date="2018-10" db="EMBL/GenBank/DDBJ databases">
        <title>Effector identification in a new, highly contiguous assembly of the strawberry crown rot pathogen Phytophthora cactorum.</title>
        <authorList>
            <person name="Armitage A.D."/>
            <person name="Nellist C.F."/>
            <person name="Bates H."/>
            <person name="Vickerstaff R.J."/>
            <person name="Harrison R.J."/>
        </authorList>
    </citation>
    <scope>NUCLEOTIDE SEQUENCE</scope>
    <source>
        <strain evidence="2">4040</strain>
    </source>
</reference>
<dbReference type="Proteomes" id="UP000736787">
    <property type="component" value="Unassembled WGS sequence"/>
</dbReference>
<gene>
    <name evidence="2" type="ORF">PC117_g6148</name>
</gene>
<sequence length="187" mass="20199">MNLHPLIAWTLVSWTLLFRPGASAPPNFTTFASSRPTDPNVELASFLPSVVYDNLDGDKTATLVTPSAGVLVAHVNYRTDSRYYTENVLESRLNYPTSLSPYAKISYASKPVSATAYKAGQGASFLKDFDAAAAPVESDGFCERELSALGSLMNAQSDLCGSFKQVDTNVGFLLQVEFVEPSPSSRN</sequence>
<keyword evidence="1" id="KW-0732">Signal</keyword>
<dbReference type="AlphaFoldDB" id="A0A8T1E269"/>
<protein>
    <submittedName>
        <fullName evidence="2">Uncharacterized protein</fullName>
    </submittedName>
</protein>
<dbReference type="EMBL" id="RCMK01000114">
    <property type="protein sequence ID" value="KAG2948277.1"/>
    <property type="molecule type" value="Genomic_DNA"/>
</dbReference>
<dbReference type="VEuPathDB" id="FungiDB:PC110_g8398"/>
<feature type="chain" id="PRO_5035850398" evidence="1">
    <location>
        <begin position="25"/>
        <end position="187"/>
    </location>
</feature>
<evidence type="ECO:0000313" key="2">
    <source>
        <dbReference type="EMBL" id="KAG2948277.1"/>
    </source>
</evidence>
<accession>A0A8T1E269</accession>
<comment type="caution">
    <text evidence="2">The sequence shown here is derived from an EMBL/GenBank/DDBJ whole genome shotgun (WGS) entry which is preliminary data.</text>
</comment>
<evidence type="ECO:0000313" key="3">
    <source>
        <dbReference type="Proteomes" id="UP000736787"/>
    </source>
</evidence>
<name>A0A8T1E269_9STRA</name>
<organism evidence="2 3">
    <name type="scientific">Phytophthora cactorum</name>
    <dbReference type="NCBI Taxonomy" id="29920"/>
    <lineage>
        <taxon>Eukaryota</taxon>
        <taxon>Sar</taxon>
        <taxon>Stramenopiles</taxon>
        <taxon>Oomycota</taxon>
        <taxon>Peronosporomycetes</taxon>
        <taxon>Peronosporales</taxon>
        <taxon>Peronosporaceae</taxon>
        <taxon>Phytophthora</taxon>
    </lineage>
</organism>
<evidence type="ECO:0000256" key="1">
    <source>
        <dbReference type="SAM" id="SignalP"/>
    </source>
</evidence>
<proteinExistence type="predicted"/>